<dbReference type="InterPro" id="IPR000909">
    <property type="entry name" value="PLipase_C_PInositol-sp_X_dom"/>
</dbReference>
<keyword evidence="8" id="KW-1185">Reference proteome</keyword>
<dbReference type="PANTHER" id="PTHR13593:SF113">
    <property type="entry name" value="SI:DKEY-266F7.9"/>
    <property type="match status" value="1"/>
</dbReference>
<evidence type="ECO:0000256" key="1">
    <source>
        <dbReference type="ARBA" id="ARBA00001316"/>
    </source>
</evidence>
<evidence type="ECO:0000313" key="7">
    <source>
        <dbReference type="EMBL" id="AVM41714.1"/>
    </source>
</evidence>
<dbReference type="PANTHER" id="PTHR13593">
    <property type="match status" value="1"/>
</dbReference>
<evidence type="ECO:0000256" key="3">
    <source>
        <dbReference type="ARBA" id="ARBA00019758"/>
    </source>
</evidence>
<dbReference type="SUPFAM" id="SSF51695">
    <property type="entry name" value="PLC-like phosphodiesterases"/>
    <property type="match status" value="1"/>
</dbReference>
<dbReference type="Gene3D" id="3.20.20.190">
    <property type="entry name" value="Phosphatidylinositol (PI) phosphodiesterase"/>
    <property type="match status" value="1"/>
</dbReference>
<gene>
    <name evidence="7" type="ORF">C5Q98_00040</name>
</gene>
<dbReference type="Pfam" id="PF00388">
    <property type="entry name" value="PI-PLC-X"/>
    <property type="match status" value="1"/>
</dbReference>
<dbReference type="GO" id="GO:0006629">
    <property type="term" value="P:lipid metabolic process"/>
    <property type="evidence" value="ECO:0007669"/>
    <property type="project" value="InterPro"/>
</dbReference>
<dbReference type="KEGG" id="fsa:C5Q98_00040"/>
<dbReference type="CDD" id="cd08586">
    <property type="entry name" value="PI-PLCc_BcPLC_like"/>
    <property type="match status" value="1"/>
</dbReference>
<dbReference type="EC" id="4.6.1.13" evidence="2"/>
<evidence type="ECO:0000256" key="4">
    <source>
        <dbReference type="ARBA" id="ARBA00030474"/>
    </source>
</evidence>
<feature type="domain" description="Phosphatidylinositol-specific phospholipase C X" evidence="6">
    <location>
        <begin position="82"/>
        <end position="229"/>
    </location>
</feature>
<dbReference type="SMART" id="SM00148">
    <property type="entry name" value="PLCXc"/>
    <property type="match status" value="1"/>
</dbReference>
<evidence type="ECO:0000256" key="2">
    <source>
        <dbReference type="ARBA" id="ARBA00012581"/>
    </source>
</evidence>
<evidence type="ECO:0000256" key="5">
    <source>
        <dbReference type="ARBA" id="ARBA00030782"/>
    </source>
</evidence>
<accession>A0A2S0KL38</accession>
<dbReference type="PROSITE" id="PS50007">
    <property type="entry name" value="PIPLC_X_DOMAIN"/>
    <property type="match status" value="1"/>
</dbReference>
<dbReference type="GO" id="GO:0004436">
    <property type="term" value="F:phosphatidylinositol diacylglycerol-lyase activity"/>
    <property type="evidence" value="ECO:0007669"/>
    <property type="project" value="UniProtKB-EC"/>
</dbReference>
<dbReference type="EMBL" id="CP027226">
    <property type="protein sequence ID" value="AVM41714.1"/>
    <property type="molecule type" value="Genomic_DNA"/>
</dbReference>
<sequence length="381" mass="43841">MMIEKKSIINRNFKVKKITLLLVAIFISSLLISGTNIAAVGNLAQDYSERERSAQENDEQESAYWHNSSLNLDNRDWMSRISDDKLISELSIPGTHDTMAYNPDLKFLNITRTQTISLENQLNIGIRYLDIRLTNQSDRFDINHGAIYLGYNFTDVLETVEEFLNANPSETIVMRLKQEHSNSSLAEMKNLFDKYFEEYRELFWTKDSSNSPINPSLAELRGKILVVSEVDSIDFSLRFKDIILQDYFALGTVYNITDKWDKVRNHLELSNQDYSNNIYMNHLSATGGAMPYTVASGQIIPDNNTEKLWTGIIRPTKENVEYPYFSKREFLPGLNAFYYRGINELFVDYIQNNYIENKTGIVIADFPGAALINSIIEVNFS</sequence>
<proteinExistence type="predicted"/>
<dbReference type="OrthoDB" id="7191982at2"/>
<organism evidence="7 8">
    <name type="scientific">Fastidiosipila sanguinis</name>
    <dbReference type="NCBI Taxonomy" id="236753"/>
    <lineage>
        <taxon>Bacteria</taxon>
        <taxon>Bacillati</taxon>
        <taxon>Bacillota</taxon>
        <taxon>Clostridia</taxon>
        <taxon>Eubacteriales</taxon>
        <taxon>Oscillospiraceae</taxon>
        <taxon>Fastidiosipila</taxon>
    </lineage>
</organism>
<name>A0A2S0KL38_9FIRM</name>
<dbReference type="InterPro" id="IPR051057">
    <property type="entry name" value="PI-PLC_domain"/>
</dbReference>
<dbReference type="AlphaFoldDB" id="A0A2S0KL38"/>
<comment type="catalytic activity">
    <reaction evidence="1">
        <text>a 1,2-diacyl-sn-glycero-3-phospho-(1D-myo-inositol) = 1D-myo-inositol 1,2-cyclic phosphate + a 1,2-diacyl-sn-glycerol</text>
        <dbReference type="Rhea" id="RHEA:17093"/>
        <dbReference type="ChEBI" id="CHEBI:17815"/>
        <dbReference type="ChEBI" id="CHEBI:57880"/>
        <dbReference type="ChEBI" id="CHEBI:58484"/>
        <dbReference type="EC" id="4.6.1.13"/>
    </reaction>
</comment>
<evidence type="ECO:0000313" key="8">
    <source>
        <dbReference type="Proteomes" id="UP000237947"/>
    </source>
</evidence>
<reference evidence="8" key="1">
    <citation type="submission" date="2018-02" db="EMBL/GenBank/DDBJ databases">
        <authorList>
            <person name="Holder M.E."/>
            <person name="Ajami N.J."/>
            <person name="Petrosino J.F."/>
        </authorList>
    </citation>
    <scope>NUCLEOTIDE SEQUENCE [LARGE SCALE GENOMIC DNA]</scope>
    <source>
        <strain evidence="8">CCUG 47711</strain>
    </source>
</reference>
<dbReference type="RefSeq" id="WP_106011702.1">
    <property type="nucleotide sequence ID" value="NZ_CP027226.1"/>
</dbReference>
<protein>
    <recommendedName>
        <fullName evidence="3">1-phosphatidylinositol phosphodiesterase</fullName>
        <ecNumber evidence="2">4.6.1.13</ecNumber>
    </recommendedName>
    <alternativeName>
        <fullName evidence="4">Phosphatidylinositol diacylglycerol-lyase</fullName>
    </alternativeName>
    <alternativeName>
        <fullName evidence="5">Phosphatidylinositol-specific phospholipase C</fullName>
    </alternativeName>
</protein>
<dbReference type="Proteomes" id="UP000237947">
    <property type="component" value="Chromosome"/>
</dbReference>
<dbReference type="InterPro" id="IPR017946">
    <property type="entry name" value="PLC-like_Pdiesterase_TIM-brl"/>
</dbReference>
<dbReference type="GO" id="GO:0008081">
    <property type="term" value="F:phosphoric diester hydrolase activity"/>
    <property type="evidence" value="ECO:0007669"/>
    <property type="project" value="InterPro"/>
</dbReference>
<evidence type="ECO:0000259" key="6">
    <source>
        <dbReference type="SMART" id="SM00148"/>
    </source>
</evidence>